<feature type="region of interest" description="Disordered" evidence="1">
    <location>
        <begin position="163"/>
        <end position="216"/>
    </location>
</feature>
<accession>A0AAV9Z9E1</accession>
<evidence type="ECO:0000313" key="3">
    <source>
        <dbReference type="Proteomes" id="UP001362999"/>
    </source>
</evidence>
<gene>
    <name evidence="2" type="ORF">R3P38DRAFT_3238585</name>
</gene>
<name>A0AAV9Z9E1_9AGAR</name>
<feature type="compositionally biased region" description="Low complexity" evidence="1">
    <location>
        <begin position="13"/>
        <end position="23"/>
    </location>
</feature>
<evidence type="ECO:0000256" key="1">
    <source>
        <dbReference type="SAM" id="MobiDB-lite"/>
    </source>
</evidence>
<dbReference type="AlphaFoldDB" id="A0AAV9Z9E1"/>
<organism evidence="2 3">
    <name type="scientific">Favolaschia claudopus</name>
    <dbReference type="NCBI Taxonomy" id="2862362"/>
    <lineage>
        <taxon>Eukaryota</taxon>
        <taxon>Fungi</taxon>
        <taxon>Dikarya</taxon>
        <taxon>Basidiomycota</taxon>
        <taxon>Agaricomycotina</taxon>
        <taxon>Agaricomycetes</taxon>
        <taxon>Agaricomycetidae</taxon>
        <taxon>Agaricales</taxon>
        <taxon>Marasmiineae</taxon>
        <taxon>Mycenaceae</taxon>
        <taxon>Favolaschia</taxon>
    </lineage>
</organism>
<feature type="compositionally biased region" description="Basic and acidic residues" evidence="1">
    <location>
        <begin position="252"/>
        <end position="270"/>
    </location>
</feature>
<keyword evidence="3" id="KW-1185">Reference proteome</keyword>
<protein>
    <submittedName>
        <fullName evidence="2">Uncharacterized protein</fullName>
    </submittedName>
</protein>
<feature type="compositionally biased region" description="Polar residues" evidence="1">
    <location>
        <begin position="163"/>
        <end position="182"/>
    </location>
</feature>
<sequence length="283" mass="31278">MYISTPTTPTPTTPASSPSRSASEQPRHYRNCGGRPHCMPRGLHPLAARPASVHTGAGTIQVDEDGIEGELRRRRQQAGLGGKACESTVRDPPRPSFHQSNSAVKHPHFLFVSIQAMRILPCSSFRLLHDLRRFNPHPHPTPPLFNFPTTPIQLRVRRSTSSCPSMTASFSLTPRQSSSTDYHPSERRARRCTSASYLPAPPSTSPRYRLSSASPCPPPRLLRIPTAYSRCHRAAYRLTLRACPATPSDAGTKVERRHERGRYGHEDLRGGVRGAGGDEEGRE</sequence>
<feature type="region of interest" description="Disordered" evidence="1">
    <location>
        <begin position="74"/>
        <end position="101"/>
    </location>
</feature>
<proteinExistence type="predicted"/>
<evidence type="ECO:0000313" key="2">
    <source>
        <dbReference type="EMBL" id="KAK6974822.1"/>
    </source>
</evidence>
<dbReference type="EMBL" id="JAWWNJ010000178">
    <property type="protein sequence ID" value="KAK6974822.1"/>
    <property type="molecule type" value="Genomic_DNA"/>
</dbReference>
<feature type="region of interest" description="Disordered" evidence="1">
    <location>
        <begin position="244"/>
        <end position="283"/>
    </location>
</feature>
<feature type="region of interest" description="Disordered" evidence="1">
    <location>
        <begin position="1"/>
        <end position="30"/>
    </location>
</feature>
<comment type="caution">
    <text evidence="2">The sequence shown here is derived from an EMBL/GenBank/DDBJ whole genome shotgun (WGS) entry which is preliminary data.</text>
</comment>
<dbReference type="Proteomes" id="UP001362999">
    <property type="component" value="Unassembled WGS sequence"/>
</dbReference>
<reference evidence="2 3" key="1">
    <citation type="journal article" date="2024" name="J Genomics">
        <title>Draft genome sequencing and assembly of Favolaschia claudopus CIRM-BRFM 2984 isolated from oak limbs.</title>
        <authorList>
            <person name="Navarro D."/>
            <person name="Drula E."/>
            <person name="Chaduli D."/>
            <person name="Cazenave R."/>
            <person name="Ahrendt S."/>
            <person name="Wang J."/>
            <person name="Lipzen A."/>
            <person name="Daum C."/>
            <person name="Barry K."/>
            <person name="Grigoriev I.V."/>
            <person name="Favel A."/>
            <person name="Rosso M.N."/>
            <person name="Martin F."/>
        </authorList>
    </citation>
    <scope>NUCLEOTIDE SEQUENCE [LARGE SCALE GENOMIC DNA]</scope>
    <source>
        <strain evidence="2 3">CIRM-BRFM 2984</strain>
    </source>
</reference>